<dbReference type="PANTHER" id="PTHR11086:SF18">
    <property type="entry name" value="DEOXYCYTIDYLATE DEAMINASE"/>
    <property type="match status" value="1"/>
</dbReference>
<dbReference type="InterPro" id="IPR015517">
    <property type="entry name" value="dCMP_deaminase-rel"/>
</dbReference>
<evidence type="ECO:0000256" key="6">
    <source>
        <dbReference type="PIRSR" id="PIRSR006019-1"/>
    </source>
</evidence>
<dbReference type="InterPro" id="IPR002125">
    <property type="entry name" value="CMP_dCMP_dom"/>
</dbReference>
<evidence type="ECO:0000259" key="8">
    <source>
        <dbReference type="PROSITE" id="PS51747"/>
    </source>
</evidence>
<comment type="similarity">
    <text evidence="2">Belongs to the cytidine and deoxycytidylate deaminase family.</text>
</comment>
<dbReference type="InterPro" id="IPR035105">
    <property type="entry name" value="Deoxycytidylate_deaminase_dom"/>
</dbReference>
<dbReference type="InterPro" id="IPR016473">
    <property type="entry name" value="dCMP_deaminase"/>
</dbReference>
<feature type="binding site" evidence="7">
    <location>
        <position position="71"/>
    </location>
    <ligand>
        <name>Zn(2+)</name>
        <dbReference type="ChEBI" id="CHEBI:29105"/>
        <note>catalytic</note>
    </ligand>
</feature>
<dbReference type="PIRSF" id="PIRSF006019">
    <property type="entry name" value="dCMP_deaminase"/>
    <property type="match status" value="1"/>
</dbReference>
<dbReference type="OrthoDB" id="10605at10239"/>
<dbReference type="RefSeq" id="YP_009302609.1">
    <property type="nucleotide sequence ID" value="NC_031245.1"/>
</dbReference>
<dbReference type="PROSITE" id="PS00903">
    <property type="entry name" value="CYT_DCMP_DEAMINASES_1"/>
    <property type="match status" value="1"/>
</dbReference>
<feature type="active site" description="Proton donor" evidence="6">
    <location>
        <position position="73"/>
    </location>
</feature>
<evidence type="ECO:0000313" key="10">
    <source>
        <dbReference type="Proteomes" id="UP000203261"/>
    </source>
</evidence>
<accession>A0A127AWN5</accession>
<dbReference type="PANTHER" id="PTHR11086">
    <property type="entry name" value="DEOXYCYTIDYLATE DEAMINASE-RELATED"/>
    <property type="match status" value="1"/>
</dbReference>
<dbReference type="PROSITE" id="PS51747">
    <property type="entry name" value="CYT_DCMP_DEAMINASES_2"/>
    <property type="match status" value="1"/>
</dbReference>
<dbReference type="InterPro" id="IPR016193">
    <property type="entry name" value="Cytidine_deaminase-like"/>
</dbReference>
<feature type="binding site" evidence="7">
    <location>
        <position position="99"/>
    </location>
    <ligand>
        <name>Zn(2+)</name>
        <dbReference type="ChEBI" id="CHEBI:29105"/>
        <note>catalytic</note>
    </ligand>
</feature>
<keyword evidence="4" id="KW-0378">Hydrolase</keyword>
<evidence type="ECO:0000256" key="5">
    <source>
        <dbReference type="ARBA" id="ARBA00022833"/>
    </source>
</evidence>
<organism evidence="9 10">
    <name type="scientific">Bacillus phage SP-15</name>
    <dbReference type="NCBI Taxonomy" id="1792032"/>
    <lineage>
        <taxon>Viruses</taxon>
        <taxon>Duplodnaviria</taxon>
        <taxon>Heunggongvirae</taxon>
        <taxon>Uroviricota</taxon>
        <taxon>Caudoviricetes</taxon>
        <taxon>Thornevirus</taxon>
        <taxon>Thornevirus SP15</taxon>
    </lineage>
</organism>
<dbReference type="GO" id="GO:0006220">
    <property type="term" value="P:pyrimidine nucleotide metabolic process"/>
    <property type="evidence" value="ECO:0007669"/>
    <property type="project" value="InterPro"/>
</dbReference>
<evidence type="ECO:0000256" key="1">
    <source>
        <dbReference type="ARBA" id="ARBA00001947"/>
    </source>
</evidence>
<dbReference type="CDD" id="cd01286">
    <property type="entry name" value="deoxycytidylate_deaminase"/>
    <property type="match status" value="1"/>
</dbReference>
<dbReference type="GO" id="GO:0004132">
    <property type="term" value="F:dCMP deaminase activity"/>
    <property type="evidence" value="ECO:0007669"/>
    <property type="project" value="InterPro"/>
</dbReference>
<dbReference type="InterPro" id="IPR016192">
    <property type="entry name" value="APOBEC/CMP_deaminase_Zn-bd"/>
</dbReference>
<dbReference type="GeneID" id="29125389"/>
<keyword evidence="5 7" id="KW-0862">Zinc</keyword>
<evidence type="ECO:0000256" key="3">
    <source>
        <dbReference type="ARBA" id="ARBA00022723"/>
    </source>
</evidence>
<dbReference type="EMBL" id="KT624200">
    <property type="protein sequence ID" value="AMM45020.1"/>
    <property type="molecule type" value="Genomic_DNA"/>
</dbReference>
<evidence type="ECO:0000256" key="7">
    <source>
        <dbReference type="PIRSR" id="PIRSR006019-2"/>
    </source>
</evidence>
<keyword evidence="3 7" id="KW-0479">Metal-binding</keyword>
<keyword evidence="10" id="KW-1185">Reference proteome</keyword>
<evidence type="ECO:0000256" key="4">
    <source>
        <dbReference type="ARBA" id="ARBA00022801"/>
    </source>
</evidence>
<dbReference type="Gene3D" id="3.40.140.10">
    <property type="entry name" value="Cytidine Deaminase, domain 2"/>
    <property type="match status" value="1"/>
</dbReference>
<dbReference type="Pfam" id="PF00383">
    <property type="entry name" value="dCMP_cyt_deam_1"/>
    <property type="match status" value="1"/>
</dbReference>
<dbReference type="Proteomes" id="UP000203261">
    <property type="component" value="Segment"/>
</dbReference>
<name>A0A127AWN5_9CAUD</name>
<dbReference type="SUPFAM" id="SSF53927">
    <property type="entry name" value="Cytidine deaminase-like"/>
    <property type="match status" value="1"/>
</dbReference>
<evidence type="ECO:0000256" key="2">
    <source>
        <dbReference type="ARBA" id="ARBA00006576"/>
    </source>
</evidence>
<sequence length="144" mass="16373">MNKRPPFSKVFMDEAELWSSRSTCTRLSVGAVIVRDNRTVAQGYNGSIAGHPHCNEVGDLMYENGCKRTIHAEMNALMMCAKYGIPTAGTVLYVTHYPCPDCMKHINQAGIKEVVFKHDYKHRYENNFHEGIKLTKYTEEIENA</sequence>
<comment type="cofactor">
    <cofactor evidence="1 7">
        <name>Zn(2+)</name>
        <dbReference type="ChEBI" id="CHEBI:29105"/>
    </cofactor>
</comment>
<protein>
    <submittedName>
        <fullName evidence="9">dCMP deaminase</fullName>
    </submittedName>
</protein>
<evidence type="ECO:0000313" key="9">
    <source>
        <dbReference type="EMBL" id="AMM45020.1"/>
    </source>
</evidence>
<proteinExistence type="inferred from homology"/>
<feature type="binding site" evidence="7">
    <location>
        <position position="102"/>
    </location>
    <ligand>
        <name>Zn(2+)</name>
        <dbReference type="ChEBI" id="CHEBI:29105"/>
        <note>catalytic</note>
    </ligand>
</feature>
<reference evidence="9 10" key="1">
    <citation type="submission" date="2015-08" db="EMBL/GenBank/DDBJ databases">
        <authorList>
            <person name="Babu N.S."/>
            <person name="Beckwith C.J."/>
            <person name="Beseler K.G."/>
            <person name="Brison A."/>
            <person name="Carone J.V."/>
            <person name="Caskin T.P."/>
            <person name="Diamond M."/>
            <person name="Durham M.E."/>
            <person name="Foxe J.M."/>
            <person name="Go M."/>
            <person name="Henderson B.A."/>
            <person name="Jones I.B."/>
            <person name="McGettigan J.A."/>
            <person name="Micheletti S.J."/>
            <person name="Nasrallah M.E."/>
            <person name="Ortiz D."/>
            <person name="Piller C.R."/>
            <person name="Privatt S.R."/>
            <person name="Schneider S.L."/>
            <person name="Sharp S."/>
            <person name="Smith T.C."/>
            <person name="Stanton J.D."/>
            <person name="Ullery H.E."/>
            <person name="Wilson R.J."/>
            <person name="Serrano M.G."/>
            <person name="Buck G."/>
            <person name="Lee V."/>
            <person name="Wang Y."/>
            <person name="Carvalho R."/>
            <person name="Voegtly L."/>
            <person name="Shi R."/>
            <person name="Duckworth R."/>
            <person name="Johnson A."/>
            <person name="Loviza R."/>
            <person name="Walstead R."/>
            <person name="Shah Z."/>
            <person name="Kiflezghi M."/>
            <person name="Wade K."/>
            <person name="Ball S.L."/>
            <person name="Bradley K.W."/>
            <person name="Asai D.J."/>
            <person name="Bowman C.A."/>
            <person name="Russell D.A."/>
            <person name="Pope W.H."/>
            <person name="Jacobs-Sera D."/>
            <person name="Hendrix R.W."/>
            <person name="Hatfull G.F."/>
        </authorList>
    </citation>
    <scope>NUCLEOTIDE SEQUENCE [LARGE SCALE GENOMIC DNA]</scope>
</reference>
<dbReference type="GO" id="GO:0008270">
    <property type="term" value="F:zinc ion binding"/>
    <property type="evidence" value="ECO:0007669"/>
    <property type="project" value="InterPro"/>
</dbReference>
<feature type="domain" description="CMP/dCMP-type deaminase" evidence="8">
    <location>
        <begin position="6"/>
        <end position="134"/>
    </location>
</feature>
<dbReference type="KEGG" id="vg:29125389"/>
<gene>
    <name evidence="9" type="ORF">SP15_219</name>
</gene>